<evidence type="ECO:0000313" key="3">
    <source>
        <dbReference type="Proteomes" id="UP001476798"/>
    </source>
</evidence>
<proteinExistence type="predicted"/>
<sequence length="183" mass="20682">ICSDALNLDDIYLQAFSEPFPQCRCWPTLPCQLPCCSCSFRTRLRPSRTGSAVRCCALDEASATWQRPDEGAGFPHIRVQLPSDSVRCHIFFPLHSTVQLKVCSYVMLKPKQSANGIQIMSPSAAAASSRPHPYRKRPTLSNVSNQHTHHNMQPNYNLRYQDSYSPEYPPPVQQVITFYCFTG</sequence>
<name>A0ABV0MIR1_9TELE</name>
<protein>
    <submittedName>
        <fullName evidence="2">Uncharacterized protein</fullName>
    </submittedName>
</protein>
<comment type="caution">
    <text evidence="2">The sequence shown here is derived from an EMBL/GenBank/DDBJ whole genome shotgun (WGS) entry which is preliminary data.</text>
</comment>
<evidence type="ECO:0000256" key="1">
    <source>
        <dbReference type="SAM" id="MobiDB-lite"/>
    </source>
</evidence>
<dbReference type="EMBL" id="JAHRIO010001480">
    <property type="protein sequence ID" value="MEQ2158991.1"/>
    <property type="molecule type" value="Genomic_DNA"/>
</dbReference>
<reference evidence="2 3" key="1">
    <citation type="submission" date="2021-06" db="EMBL/GenBank/DDBJ databases">
        <authorList>
            <person name="Palmer J.M."/>
        </authorList>
    </citation>
    <scope>NUCLEOTIDE SEQUENCE [LARGE SCALE GENOMIC DNA]</scope>
    <source>
        <strain evidence="2 3">GA_2019</strain>
        <tissue evidence="2">Muscle</tissue>
    </source>
</reference>
<keyword evidence="3" id="KW-1185">Reference proteome</keyword>
<dbReference type="Proteomes" id="UP001476798">
    <property type="component" value="Unassembled WGS sequence"/>
</dbReference>
<feature type="non-terminal residue" evidence="2">
    <location>
        <position position="1"/>
    </location>
</feature>
<feature type="compositionally biased region" description="Polar residues" evidence="1">
    <location>
        <begin position="139"/>
        <end position="152"/>
    </location>
</feature>
<accession>A0ABV0MIR1</accession>
<organism evidence="2 3">
    <name type="scientific">Goodea atripinnis</name>
    <dbReference type="NCBI Taxonomy" id="208336"/>
    <lineage>
        <taxon>Eukaryota</taxon>
        <taxon>Metazoa</taxon>
        <taxon>Chordata</taxon>
        <taxon>Craniata</taxon>
        <taxon>Vertebrata</taxon>
        <taxon>Euteleostomi</taxon>
        <taxon>Actinopterygii</taxon>
        <taxon>Neopterygii</taxon>
        <taxon>Teleostei</taxon>
        <taxon>Neoteleostei</taxon>
        <taxon>Acanthomorphata</taxon>
        <taxon>Ovalentaria</taxon>
        <taxon>Atherinomorphae</taxon>
        <taxon>Cyprinodontiformes</taxon>
        <taxon>Goodeidae</taxon>
        <taxon>Goodea</taxon>
    </lineage>
</organism>
<evidence type="ECO:0000313" key="2">
    <source>
        <dbReference type="EMBL" id="MEQ2158991.1"/>
    </source>
</evidence>
<gene>
    <name evidence="2" type="ORF">GOODEAATRI_017863</name>
</gene>
<feature type="region of interest" description="Disordered" evidence="1">
    <location>
        <begin position="125"/>
        <end position="152"/>
    </location>
</feature>